<dbReference type="PRINTS" id="PR00123">
    <property type="entry name" value="ATPASEA"/>
</dbReference>
<evidence type="ECO:0000256" key="2">
    <source>
        <dbReference type="ARBA" id="ARBA00004141"/>
    </source>
</evidence>
<dbReference type="RefSeq" id="YP_002889400.1">
    <property type="nucleotide sequence ID" value="NC_012689.1"/>
</dbReference>
<keyword evidence="9 14" id="KW-1133">Transmembrane helix</keyword>
<feature type="transmembrane region" description="Helical" evidence="14">
    <location>
        <begin position="122"/>
        <end position="141"/>
    </location>
</feature>
<dbReference type="GO" id="GO:0045259">
    <property type="term" value="C:proton-transporting ATP synthase complex"/>
    <property type="evidence" value="ECO:0007669"/>
    <property type="project" value="UniProtKB-KW"/>
</dbReference>
<dbReference type="PANTHER" id="PTHR11410:SF0">
    <property type="entry name" value="ATP SYNTHASE SUBUNIT A"/>
    <property type="match status" value="1"/>
</dbReference>
<name>C4NCE7_ORUOC</name>
<evidence type="ECO:0000256" key="7">
    <source>
        <dbReference type="ARBA" id="ARBA00022692"/>
    </source>
</evidence>
<feature type="transmembrane region" description="Helical" evidence="14">
    <location>
        <begin position="67"/>
        <end position="89"/>
    </location>
</feature>
<proteinExistence type="inferred from homology"/>
<dbReference type="SUPFAM" id="SSF81336">
    <property type="entry name" value="F1F0 ATP synthase subunit A"/>
    <property type="match status" value="1"/>
</dbReference>
<keyword evidence="10" id="KW-0406">Ion transport</keyword>
<keyword evidence="5" id="KW-0813">Transport</keyword>
<keyword evidence="15" id="KW-0496">Mitochondrion</keyword>
<geneLocation type="mitochondrion" evidence="15"/>
<evidence type="ECO:0000256" key="13">
    <source>
        <dbReference type="RuleBase" id="RU004450"/>
    </source>
</evidence>
<feature type="transmembrane region" description="Helical" evidence="14">
    <location>
        <begin position="95"/>
        <end position="115"/>
    </location>
</feature>
<keyword evidence="12" id="KW-0066">ATP synthesis</keyword>
<dbReference type="PROSITE" id="PS00449">
    <property type="entry name" value="ATPASE_A"/>
    <property type="match status" value="1"/>
</dbReference>
<evidence type="ECO:0000256" key="8">
    <source>
        <dbReference type="ARBA" id="ARBA00022781"/>
    </source>
</evidence>
<evidence type="ECO:0000313" key="15">
    <source>
        <dbReference type="EMBL" id="ACJ69698.1"/>
    </source>
</evidence>
<comment type="subcellular location">
    <subcellularLocation>
        <location evidence="2">Membrane</location>
        <topology evidence="2">Multi-pass membrane protein</topology>
    </subcellularLocation>
    <subcellularLocation>
        <location evidence="13">Mitochondrion inner membrane</location>
        <topology evidence="13">Multi-pass membrane protein</topology>
    </subcellularLocation>
</comment>
<dbReference type="CDD" id="cd00310">
    <property type="entry name" value="ATP-synt_Fo_a_6"/>
    <property type="match status" value="1"/>
</dbReference>
<dbReference type="Gene3D" id="1.20.120.220">
    <property type="entry name" value="ATP synthase, F0 complex, subunit A"/>
    <property type="match status" value="1"/>
</dbReference>
<dbReference type="InterPro" id="IPR035908">
    <property type="entry name" value="F0_ATP_A_sf"/>
</dbReference>
<comment type="subunit">
    <text evidence="4">F-type ATPases have 2 components, CF(1) - the catalytic core - and CF(0) - the membrane proton channel. CF(1) has five subunits: alpha(3), beta(3), gamma(1), delta(1), epsilon(1). CF(0) has three main subunits: a, b and c.</text>
</comment>
<keyword evidence="6" id="KW-0138">CF(0)</keyword>
<dbReference type="GO" id="GO:0005743">
    <property type="term" value="C:mitochondrial inner membrane"/>
    <property type="evidence" value="ECO:0007669"/>
    <property type="project" value="UniProtKB-SubCell"/>
</dbReference>
<dbReference type="InterPro" id="IPR000568">
    <property type="entry name" value="ATP_synth_F0_asu"/>
</dbReference>
<evidence type="ECO:0000256" key="10">
    <source>
        <dbReference type="ARBA" id="ARBA00023065"/>
    </source>
</evidence>
<evidence type="ECO:0000256" key="6">
    <source>
        <dbReference type="ARBA" id="ARBA00022547"/>
    </source>
</evidence>
<dbReference type="NCBIfam" id="TIGR01131">
    <property type="entry name" value="ATP_synt_6_or_A"/>
    <property type="match status" value="1"/>
</dbReference>
<comment type="function">
    <text evidence="1">Mitochondrial membrane ATP synthase (F(1)F(0) ATP synthase or Complex V) produces ATP from ADP in the presence of a proton gradient across the membrane which is generated by electron transport complexes of the respiratory chain. F-type ATPases consist of two structural domains, F(1) - containing the extramembraneous catalytic core and F(0) - containing the membrane proton channel, linked together by a central stalk and a peripheral stalk. During catalysis, ATP synthesis in the catalytic domain of F(1) is coupled via a rotary mechanism of the central stalk subunits to proton translocation. Key component of the proton channel; it may play a direct role in the translocation of protons across the membrane.</text>
</comment>
<dbReference type="InterPro" id="IPR045083">
    <property type="entry name" value="ATP_synth_F0_asu_bact/mt"/>
</dbReference>
<dbReference type="InterPro" id="IPR023011">
    <property type="entry name" value="ATP_synth_F0_asu_AS"/>
</dbReference>
<gene>
    <name evidence="15" type="primary">ATP6</name>
</gene>
<feature type="transmembrane region" description="Helical" evidence="14">
    <location>
        <begin position="193"/>
        <end position="214"/>
    </location>
</feature>
<dbReference type="PANTHER" id="PTHR11410">
    <property type="entry name" value="ATP SYNTHASE SUBUNIT A"/>
    <property type="match status" value="1"/>
</dbReference>
<evidence type="ECO:0000256" key="1">
    <source>
        <dbReference type="ARBA" id="ARBA00002070"/>
    </source>
</evidence>
<evidence type="ECO:0000256" key="12">
    <source>
        <dbReference type="ARBA" id="ARBA00023310"/>
    </source>
</evidence>
<accession>C4NCE7</accession>
<evidence type="ECO:0000256" key="5">
    <source>
        <dbReference type="ARBA" id="ARBA00022448"/>
    </source>
</evidence>
<evidence type="ECO:0000256" key="4">
    <source>
        <dbReference type="ARBA" id="ARBA00011648"/>
    </source>
</evidence>
<protein>
    <recommendedName>
        <fullName evidence="13">ATP synthase subunit a</fullName>
    </recommendedName>
</protein>
<reference evidence="15" key="1">
    <citation type="journal article" date="2009" name="Mol. Biol. Evol.">
        <title>Characterization of 67 mitochondrial tRNA gene rearrangements in the Hymenoptera suggests that mitochondrial tRNA gene position is selectively neutral.</title>
        <authorList>
            <person name="Dowton M."/>
            <person name="Cameron S.L."/>
            <person name="Dowavic J.I."/>
            <person name="Austin A.D."/>
            <person name="Whiting M.F."/>
        </authorList>
    </citation>
    <scope>NUCLEOTIDE SEQUENCE</scope>
</reference>
<organism evidence="15">
    <name type="scientific">Orussus occidentalis</name>
    <name type="common">Parasitic wood wasp</name>
    <dbReference type="NCBI Taxonomy" id="576952"/>
    <lineage>
        <taxon>Eukaryota</taxon>
        <taxon>Metazoa</taxon>
        <taxon>Ecdysozoa</taxon>
        <taxon>Arthropoda</taxon>
        <taxon>Hexapoda</taxon>
        <taxon>Insecta</taxon>
        <taxon>Pterygota</taxon>
        <taxon>Neoptera</taxon>
        <taxon>Endopterygota</taxon>
        <taxon>Hymenoptera</taxon>
        <taxon>Orussoidea</taxon>
        <taxon>Orussidae</taxon>
        <taxon>Orussus</taxon>
    </lineage>
</organism>
<keyword evidence="8" id="KW-0375">Hydrogen ion transport</keyword>
<feature type="transmembrane region" description="Helical" evidence="14">
    <location>
        <begin position="20"/>
        <end position="37"/>
    </location>
</feature>
<dbReference type="GO" id="GO:0046933">
    <property type="term" value="F:proton-transporting ATP synthase activity, rotational mechanism"/>
    <property type="evidence" value="ECO:0007669"/>
    <property type="project" value="TreeGrafter"/>
</dbReference>
<keyword evidence="7 14" id="KW-0812">Transmembrane</keyword>
<dbReference type="GeneID" id="7872309"/>
<feature type="transmembrane region" description="Helical" evidence="14">
    <location>
        <begin position="161"/>
        <end position="186"/>
    </location>
</feature>
<dbReference type="CTD" id="4508"/>
<comment type="similarity">
    <text evidence="3">Belongs to the ATPase A chain family.</text>
</comment>
<keyword evidence="11 14" id="KW-0472">Membrane</keyword>
<dbReference type="Pfam" id="PF00119">
    <property type="entry name" value="ATP-synt_A"/>
    <property type="match status" value="1"/>
</dbReference>
<evidence type="ECO:0000256" key="3">
    <source>
        <dbReference type="ARBA" id="ARBA00006810"/>
    </source>
</evidence>
<evidence type="ECO:0000256" key="14">
    <source>
        <dbReference type="SAM" id="Phobius"/>
    </source>
</evidence>
<sequence>MTSLFSIFDPATSSLLSLNWFSSLITFIMLPLSFWFIPSRYSNLLNIITTFMINEFKTIKSIKSSSLIFISLFLMIMINNIMGLFPYIFTSSSHLVMSMSLALPLWLSFMLFGWINNYYHMFIHLVPLGTPALLMPFMVIIETISNIIRPITLSVRLSANMIAGHLLISLISSTMSSSSTLIPIILIVQNLMFILEISVAIIQSYVFSILSTLYCKESMN</sequence>
<reference evidence="15" key="2">
    <citation type="journal article" date="2009" name="Mol. Phylogenet. Evol.">
        <title>Phylogenetic approaches for the analysis of mitochondrial genome sequence data in the Hymenoptera--a lineage with both rapidly and slowly evolving mitochondrial genomes.</title>
        <authorList>
            <person name="Dowton M."/>
            <person name="Cameron S.L."/>
            <person name="Austin A.D."/>
            <person name="Whiting M.F."/>
        </authorList>
    </citation>
    <scope>NUCLEOTIDE SEQUENCE</scope>
</reference>
<dbReference type="EMBL" id="FJ478174">
    <property type="protein sequence ID" value="ACJ69698.1"/>
    <property type="molecule type" value="Genomic_DNA"/>
</dbReference>
<evidence type="ECO:0000256" key="9">
    <source>
        <dbReference type="ARBA" id="ARBA00022989"/>
    </source>
</evidence>
<dbReference type="AlphaFoldDB" id="C4NCE7"/>
<evidence type="ECO:0000256" key="11">
    <source>
        <dbReference type="ARBA" id="ARBA00023136"/>
    </source>
</evidence>